<keyword evidence="3" id="KW-1185">Reference proteome</keyword>
<name>A0A852ZY36_9ACTN</name>
<evidence type="ECO:0000313" key="3">
    <source>
        <dbReference type="Proteomes" id="UP000567795"/>
    </source>
</evidence>
<sequence>MGAAVLLVLALLSVVSVPLLLRVTVRRLGEQRAGRAYELETDYRSATRSGIGTLAAVVCAAGLLPAAVGGLTGGSPGDLTAGSDGGRAEAALAGSGPSPVWGPYSDGAAASGDAAPSAQAFEDLGEVGEGRLYSSVRPDGSRVHVWLPPQYLAAGERRAFPVLVVRAPEGGGAGGAADGSDPGAVVAAEYGRASLAEVREGGADPFVIAVVDHPGEGPACAALDHAGLRAALGAHFRVLGQRTAWAIAGAGAQAACAVRDAVDHVSAYRAAVGMNGSYPAVRTADDGAPGDAAAGGAAAGDAAAGAPGDPRDRPLRILLAWPVHDDAAARSARAAAGDLRGVAGVRLFTSSAPAPAPETVPTAETLPAPAESPPEAGPPAGDRSALLQHAFAYLTEHLDEPAEVPGG</sequence>
<comment type="caution">
    <text evidence="2">The sequence shown here is derived from an EMBL/GenBank/DDBJ whole genome shotgun (WGS) entry which is preliminary data.</text>
</comment>
<evidence type="ECO:0008006" key="4">
    <source>
        <dbReference type="Google" id="ProtNLM"/>
    </source>
</evidence>
<dbReference type="Proteomes" id="UP000567795">
    <property type="component" value="Unassembled WGS sequence"/>
</dbReference>
<dbReference type="Gene3D" id="3.40.50.1820">
    <property type="entry name" value="alpha/beta hydrolase"/>
    <property type="match status" value="1"/>
</dbReference>
<evidence type="ECO:0000256" key="1">
    <source>
        <dbReference type="SAM" id="MobiDB-lite"/>
    </source>
</evidence>
<evidence type="ECO:0000313" key="2">
    <source>
        <dbReference type="EMBL" id="NYI05634.1"/>
    </source>
</evidence>
<reference evidence="2 3" key="1">
    <citation type="submission" date="2020-07" db="EMBL/GenBank/DDBJ databases">
        <title>Sequencing the genomes of 1000 actinobacteria strains.</title>
        <authorList>
            <person name="Klenk H.-P."/>
        </authorList>
    </citation>
    <scope>NUCLEOTIDE SEQUENCE [LARGE SCALE GENOMIC DNA]</scope>
    <source>
        <strain evidence="2 3">DSM 42178</strain>
    </source>
</reference>
<feature type="compositionally biased region" description="Low complexity" evidence="1">
    <location>
        <begin position="289"/>
        <end position="308"/>
    </location>
</feature>
<feature type="region of interest" description="Disordered" evidence="1">
    <location>
        <begin position="289"/>
        <end position="309"/>
    </location>
</feature>
<dbReference type="AlphaFoldDB" id="A0A852ZY36"/>
<feature type="region of interest" description="Disordered" evidence="1">
    <location>
        <begin position="351"/>
        <end position="385"/>
    </location>
</feature>
<feature type="region of interest" description="Disordered" evidence="1">
    <location>
        <begin position="79"/>
        <end position="98"/>
    </location>
</feature>
<protein>
    <recommendedName>
        <fullName evidence="4">Esterase</fullName>
    </recommendedName>
</protein>
<dbReference type="RefSeq" id="WP_179814340.1">
    <property type="nucleotide sequence ID" value="NZ_JACBZD010000001.1"/>
</dbReference>
<gene>
    <name evidence="2" type="ORF">FHU37_002577</name>
</gene>
<dbReference type="EMBL" id="JACBZD010000001">
    <property type="protein sequence ID" value="NYI05634.1"/>
    <property type="molecule type" value="Genomic_DNA"/>
</dbReference>
<proteinExistence type="predicted"/>
<feature type="compositionally biased region" description="Low complexity" evidence="1">
    <location>
        <begin position="351"/>
        <end position="369"/>
    </location>
</feature>
<organism evidence="2 3">
    <name type="scientific">Allostreptomyces psammosilenae</name>
    <dbReference type="NCBI Taxonomy" id="1892865"/>
    <lineage>
        <taxon>Bacteria</taxon>
        <taxon>Bacillati</taxon>
        <taxon>Actinomycetota</taxon>
        <taxon>Actinomycetes</taxon>
        <taxon>Kitasatosporales</taxon>
        <taxon>Streptomycetaceae</taxon>
        <taxon>Allostreptomyces</taxon>
    </lineage>
</organism>
<dbReference type="InterPro" id="IPR029058">
    <property type="entry name" value="AB_hydrolase_fold"/>
</dbReference>
<accession>A0A852ZY36</accession>